<sequence>MSSTQAIENLINGYATSEDSSFLIPNATEDFLAVRPSGNPISAQGLVGMFDSKDLVAESSELIKTHKIEIYGEIAYAVFTLNEIFSYKGNQNKDLSTYTCIFKNENGTWKYAWMQRSQGTTDMKTWE</sequence>
<dbReference type="OrthoDB" id="540366at2"/>
<protein>
    <recommendedName>
        <fullName evidence="3">DUF4440 domain-containing protein</fullName>
    </recommendedName>
</protein>
<dbReference type="AlphaFoldDB" id="A0A0A2AAU2"/>
<dbReference type="RefSeq" id="WP_032520583.1">
    <property type="nucleotide sequence ID" value="NZ_CP138951.1"/>
</dbReference>
<dbReference type="Pfam" id="PF12707">
    <property type="entry name" value="DUF3804"/>
    <property type="match status" value="1"/>
</dbReference>
<accession>A0A0A2AAU2</accession>
<dbReference type="eggNOG" id="ENOG50348FU">
    <property type="taxonomic scope" value="Bacteria"/>
</dbReference>
<dbReference type="Proteomes" id="UP000030445">
    <property type="component" value="Unassembled WGS sequence"/>
</dbReference>
<proteinExistence type="predicted"/>
<evidence type="ECO:0000313" key="2">
    <source>
        <dbReference type="Proteomes" id="UP000030445"/>
    </source>
</evidence>
<dbReference type="InterPro" id="IPR032710">
    <property type="entry name" value="NTF2-like_dom_sf"/>
</dbReference>
<dbReference type="SUPFAM" id="SSF54427">
    <property type="entry name" value="NTF2-like"/>
    <property type="match status" value="1"/>
</dbReference>
<dbReference type="Gene3D" id="3.10.450.50">
    <property type="match status" value="1"/>
</dbReference>
<dbReference type="STRING" id="74545.EU96_1333"/>
<name>A0A0A2AAU2_PROMR</name>
<reference evidence="2" key="1">
    <citation type="journal article" date="2014" name="Sci. Data">
        <title>Genomes of diverse isolates of the marine cyanobacterium Prochlorococcus.</title>
        <authorList>
            <person name="Biller S."/>
            <person name="Berube P."/>
            <person name="Thompson J."/>
            <person name="Kelly L."/>
            <person name="Roggensack S."/>
            <person name="Awad L."/>
            <person name="Roache-Johnson K."/>
            <person name="Ding H."/>
            <person name="Giovannoni S.J."/>
            <person name="Moore L.R."/>
            <person name="Chisholm S.W."/>
        </authorList>
    </citation>
    <scope>NUCLEOTIDE SEQUENCE [LARGE SCALE GENOMIC DNA]</scope>
    <source>
        <strain evidence="2">MIT 9302</strain>
    </source>
</reference>
<organism evidence="1 2">
    <name type="scientific">Prochlorococcus marinus str. MIT 9302</name>
    <dbReference type="NCBI Taxonomy" id="74545"/>
    <lineage>
        <taxon>Bacteria</taxon>
        <taxon>Bacillati</taxon>
        <taxon>Cyanobacteriota</taxon>
        <taxon>Cyanophyceae</taxon>
        <taxon>Synechococcales</taxon>
        <taxon>Prochlorococcaceae</taxon>
        <taxon>Prochlorococcus</taxon>
    </lineage>
</organism>
<dbReference type="EMBL" id="JNAM01000010">
    <property type="protein sequence ID" value="KGF97619.1"/>
    <property type="molecule type" value="Genomic_DNA"/>
</dbReference>
<gene>
    <name evidence="1" type="ORF">EU96_1333</name>
</gene>
<evidence type="ECO:0008006" key="3">
    <source>
        <dbReference type="Google" id="ProtNLM"/>
    </source>
</evidence>
<comment type="caution">
    <text evidence="1">The sequence shown here is derived from an EMBL/GenBank/DDBJ whole genome shotgun (WGS) entry which is preliminary data.</text>
</comment>
<dbReference type="InterPro" id="IPR024525">
    <property type="entry name" value="DUF3804"/>
</dbReference>
<evidence type="ECO:0000313" key="1">
    <source>
        <dbReference type="EMBL" id="KGF97619.1"/>
    </source>
</evidence>